<accession>A0AAD7JX41</accession>
<reference evidence="2" key="1">
    <citation type="submission" date="2023-03" db="EMBL/GenBank/DDBJ databases">
        <title>Massive genome expansion in bonnet fungi (Mycena s.s.) driven by repeated elements and novel gene families across ecological guilds.</title>
        <authorList>
            <consortium name="Lawrence Berkeley National Laboratory"/>
            <person name="Harder C.B."/>
            <person name="Miyauchi S."/>
            <person name="Viragh M."/>
            <person name="Kuo A."/>
            <person name="Thoen E."/>
            <person name="Andreopoulos B."/>
            <person name="Lu D."/>
            <person name="Skrede I."/>
            <person name="Drula E."/>
            <person name="Henrissat B."/>
            <person name="Morin E."/>
            <person name="Kohler A."/>
            <person name="Barry K."/>
            <person name="LaButti K."/>
            <person name="Morin E."/>
            <person name="Salamov A."/>
            <person name="Lipzen A."/>
            <person name="Mereny Z."/>
            <person name="Hegedus B."/>
            <person name="Baldrian P."/>
            <person name="Stursova M."/>
            <person name="Weitz H."/>
            <person name="Taylor A."/>
            <person name="Grigoriev I.V."/>
            <person name="Nagy L.G."/>
            <person name="Martin F."/>
            <person name="Kauserud H."/>
        </authorList>
    </citation>
    <scope>NUCLEOTIDE SEQUENCE</scope>
    <source>
        <strain evidence="2">CBHHK182m</strain>
    </source>
</reference>
<dbReference type="EMBL" id="JARKIB010000014">
    <property type="protein sequence ID" value="KAJ7772358.1"/>
    <property type="molecule type" value="Genomic_DNA"/>
</dbReference>
<name>A0AAD7JX41_9AGAR</name>
<dbReference type="Proteomes" id="UP001215598">
    <property type="component" value="Unassembled WGS sequence"/>
</dbReference>
<feature type="region of interest" description="Disordered" evidence="1">
    <location>
        <begin position="16"/>
        <end position="73"/>
    </location>
</feature>
<proteinExistence type="predicted"/>
<evidence type="ECO:0000256" key="1">
    <source>
        <dbReference type="SAM" id="MobiDB-lite"/>
    </source>
</evidence>
<evidence type="ECO:0000313" key="3">
    <source>
        <dbReference type="Proteomes" id="UP001215598"/>
    </source>
</evidence>
<gene>
    <name evidence="2" type="ORF">B0H16DRAFT_1513197</name>
</gene>
<keyword evidence="3" id="KW-1185">Reference proteome</keyword>
<evidence type="ECO:0000313" key="2">
    <source>
        <dbReference type="EMBL" id="KAJ7772358.1"/>
    </source>
</evidence>
<comment type="caution">
    <text evidence="2">The sequence shown here is derived from an EMBL/GenBank/DDBJ whole genome shotgun (WGS) entry which is preliminary data.</text>
</comment>
<protein>
    <submittedName>
        <fullName evidence="2">Uncharacterized protein</fullName>
    </submittedName>
</protein>
<feature type="compositionally biased region" description="Polar residues" evidence="1">
    <location>
        <begin position="48"/>
        <end position="58"/>
    </location>
</feature>
<organism evidence="2 3">
    <name type="scientific">Mycena metata</name>
    <dbReference type="NCBI Taxonomy" id="1033252"/>
    <lineage>
        <taxon>Eukaryota</taxon>
        <taxon>Fungi</taxon>
        <taxon>Dikarya</taxon>
        <taxon>Basidiomycota</taxon>
        <taxon>Agaricomycotina</taxon>
        <taxon>Agaricomycetes</taxon>
        <taxon>Agaricomycetidae</taxon>
        <taxon>Agaricales</taxon>
        <taxon>Marasmiineae</taxon>
        <taxon>Mycenaceae</taxon>
        <taxon>Mycena</taxon>
    </lineage>
</organism>
<dbReference type="AlphaFoldDB" id="A0AAD7JX41"/>
<sequence length="186" mass="21016">MNHPYSGTAGYIYASEHPYSSADPQPIPSPSSIPSPRSTSTPRRSHDSAWSTEGTYTRIQRPKHECPDGAPLRLRGNSLTQPLIPLRGPIAHPYQQRAKTSTSIDTVKYIQPQPRSTSLPRNGTTRTMMVPYGRDGDPLSLRKSAFVPYEAQPFDETEEKKKKTWRTSVQRRIQRAIKGLRRPLCF</sequence>